<sequence>MAEAPVRSGAAHDTASDVAAEVVVTLAGLDEMATVTVPFRNCRVSTFRTVSVPSRLAMLSTTRTRPPAR</sequence>
<name>A0A6J6ZNA0_9ZZZZ</name>
<protein>
    <submittedName>
        <fullName evidence="1">Unannotated protein</fullName>
    </submittedName>
</protein>
<dbReference type="EMBL" id="CAFAAV010000105">
    <property type="protein sequence ID" value="CAB4822214.1"/>
    <property type="molecule type" value="Genomic_DNA"/>
</dbReference>
<organism evidence="1">
    <name type="scientific">freshwater metagenome</name>
    <dbReference type="NCBI Taxonomy" id="449393"/>
    <lineage>
        <taxon>unclassified sequences</taxon>
        <taxon>metagenomes</taxon>
        <taxon>ecological metagenomes</taxon>
    </lineage>
</organism>
<evidence type="ECO:0000313" key="1">
    <source>
        <dbReference type="EMBL" id="CAB4822214.1"/>
    </source>
</evidence>
<proteinExistence type="predicted"/>
<gene>
    <name evidence="1" type="ORF">UFOPK3099_01453</name>
</gene>
<accession>A0A6J6ZNA0</accession>
<dbReference type="AlphaFoldDB" id="A0A6J6ZNA0"/>
<reference evidence="1" key="1">
    <citation type="submission" date="2020-05" db="EMBL/GenBank/DDBJ databases">
        <authorList>
            <person name="Chiriac C."/>
            <person name="Salcher M."/>
            <person name="Ghai R."/>
            <person name="Kavagutti S V."/>
        </authorList>
    </citation>
    <scope>NUCLEOTIDE SEQUENCE</scope>
</reference>